<dbReference type="Pfam" id="PF04479">
    <property type="entry name" value="RTA1"/>
    <property type="match status" value="1"/>
</dbReference>
<keyword evidence="8" id="KW-1185">Reference proteome</keyword>
<accession>A0A6G1KKY6</accession>
<feature type="compositionally biased region" description="Basic and acidic residues" evidence="5">
    <location>
        <begin position="296"/>
        <end position="314"/>
    </location>
</feature>
<evidence type="ECO:0000313" key="8">
    <source>
        <dbReference type="Proteomes" id="UP000799428"/>
    </source>
</evidence>
<dbReference type="AlphaFoldDB" id="A0A6G1KKY6"/>
<dbReference type="OrthoDB" id="4521223at2759"/>
<gene>
    <name evidence="7" type="ORF">K504DRAFT_424172</name>
</gene>
<dbReference type="Proteomes" id="UP000799428">
    <property type="component" value="Unassembled WGS sequence"/>
</dbReference>
<evidence type="ECO:0000256" key="6">
    <source>
        <dbReference type="SAM" id="Phobius"/>
    </source>
</evidence>
<keyword evidence="3 6" id="KW-1133">Transmembrane helix</keyword>
<feature type="transmembrane region" description="Helical" evidence="6">
    <location>
        <begin position="175"/>
        <end position="199"/>
    </location>
</feature>
<evidence type="ECO:0000256" key="4">
    <source>
        <dbReference type="ARBA" id="ARBA00023136"/>
    </source>
</evidence>
<evidence type="ECO:0000256" key="3">
    <source>
        <dbReference type="ARBA" id="ARBA00022989"/>
    </source>
</evidence>
<proteinExistence type="predicted"/>
<feature type="transmembrane region" description="Helical" evidence="6">
    <location>
        <begin position="63"/>
        <end position="82"/>
    </location>
</feature>
<sequence length="314" mass="34268">MPHFNPSTCIEVGPAPGFPNLTCTIQGTLYGYAPSLAANAFFIAFFALCLIIQLVLGIKYKTWTYMIALGFGCLGETIGYIGRIMLHNDPFSGLGFQIQICCLIICPAFISGGIYLTLKHIVLNFGQNWSRLRPTWYTYIFITGDIFSLVLQGAGGGIAATADNGSTGQDLGTDLMIAGVVFQVVVLAFFGVATVEYAMRCHRHRGEWLPESHTLYHDSKFRAFCGAILLAYTCILIRCAYRIPELTGGWGSDLMRNQAEFIGLEGVMIVLAVLGLTVCHPGYCFPAMSNTIGSSSRREKVPSRHSGDEMKVLA</sequence>
<evidence type="ECO:0000256" key="5">
    <source>
        <dbReference type="SAM" id="MobiDB-lite"/>
    </source>
</evidence>
<dbReference type="EMBL" id="MU005765">
    <property type="protein sequence ID" value="KAF2713499.1"/>
    <property type="molecule type" value="Genomic_DNA"/>
</dbReference>
<keyword evidence="2 6" id="KW-0812">Transmembrane</keyword>
<feature type="transmembrane region" description="Helical" evidence="6">
    <location>
        <begin position="94"/>
        <end position="116"/>
    </location>
</feature>
<feature type="region of interest" description="Disordered" evidence="5">
    <location>
        <begin position="293"/>
        <end position="314"/>
    </location>
</feature>
<name>A0A6G1KKY6_9PLEO</name>
<dbReference type="PANTHER" id="PTHR31465">
    <property type="entry name" value="PROTEIN RTA1-RELATED"/>
    <property type="match status" value="1"/>
</dbReference>
<keyword evidence="4 6" id="KW-0472">Membrane</keyword>
<feature type="transmembrane region" description="Helical" evidence="6">
    <location>
        <begin position="136"/>
        <end position="155"/>
    </location>
</feature>
<evidence type="ECO:0000256" key="1">
    <source>
        <dbReference type="ARBA" id="ARBA00004141"/>
    </source>
</evidence>
<organism evidence="7 8">
    <name type="scientific">Pleomassaria siparia CBS 279.74</name>
    <dbReference type="NCBI Taxonomy" id="1314801"/>
    <lineage>
        <taxon>Eukaryota</taxon>
        <taxon>Fungi</taxon>
        <taxon>Dikarya</taxon>
        <taxon>Ascomycota</taxon>
        <taxon>Pezizomycotina</taxon>
        <taxon>Dothideomycetes</taxon>
        <taxon>Pleosporomycetidae</taxon>
        <taxon>Pleosporales</taxon>
        <taxon>Pleomassariaceae</taxon>
        <taxon>Pleomassaria</taxon>
    </lineage>
</organism>
<feature type="transmembrane region" description="Helical" evidence="6">
    <location>
        <begin position="36"/>
        <end position="56"/>
    </location>
</feature>
<evidence type="ECO:0000313" key="7">
    <source>
        <dbReference type="EMBL" id="KAF2713499.1"/>
    </source>
</evidence>
<dbReference type="GO" id="GO:0005886">
    <property type="term" value="C:plasma membrane"/>
    <property type="evidence" value="ECO:0007669"/>
    <property type="project" value="TreeGrafter"/>
</dbReference>
<dbReference type="PANTHER" id="PTHR31465:SF8">
    <property type="entry name" value="DOMAIN PROTEIN, PUTATIVE (AFU_ORTHOLOGUE AFUA_6G14140)-RELATED"/>
    <property type="match status" value="1"/>
</dbReference>
<reference evidence="7" key="1">
    <citation type="journal article" date="2020" name="Stud. Mycol.">
        <title>101 Dothideomycetes genomes: a test case for predicting lifestyles and emergence of pathogens.</title>
        <authorList>
            <person name="Haridas S."/>
            <person name="Albert R."/>
            <person name="Binder M."/>
            <person name="Bloem J."/>
            <person name="Labutti K."/>
            <person name="Salamov A."/>
            <person name="Andreopoulos B."/>
            <person name="Baker S."/>
            <person name="Barry K."/>
            <person name="Bills G."/>
            <person name="Bluhm B."/>
            <person name="Cannon C."/>
            <person name="Castanera R."/>
            <person name="Culley D."/>
            <person name="Daum C."/>
            <person name="Ezra D."/>
            <person name="Gonzalez J."/>
            <person name="Henrissat B."/>
            <person name="Kuo A."/>
            <person name="Liang C."/>
            <person name="Lipzen A."/>
            <person name="Lutzoni F."/>
            <person name="Magnuson J."/>
            <person name="Mondo S."/>
            <person name="Nolan M."/>
            <person name="Ohm R."/>
            <person name="Pangilinan J."/>
            <person name="Park H.-J."/>
            <person name="Ramirez L."/>
            <person name="Alfaro M."/>
            <person name="Sun H."/>
            <person name="Tritt A."/>
            <person name="Yoshinaga Y."/>
            <person name="Zwiers L.-H."/>
            <person name="Turgeon B."/>
            <person name="Goodwin S."/>
            <person name="Spatafora J."/>
            <person name="Crous P."/>
            <person name="Grigoriev I."/>
        </authorList>
    </citation>
    <scope>NUCLEOTIDE SEQUENCE</scope>
    <source>
        <strain evidence="7">CBS 279.74</strain>
    </source>
</reference>
<feature type="transmembrane region" description="Helical" evidence="6">
    <location>
        <begin position="261"/>
        <end position="279"/>
    </location>
</feature>
<protein>
    <submittedName>
        <fullName evidence="7">RTA1-domain-containing protein</fullName>
    </submittedName>
</protein>
<feature type="transmembrane region" description="Helical" evidence="6">
    <location>
        <begin position="220"/>
        <end position="241"/>
    </location>
</feature>
<comment type="subcellular location">
    <subcellularLocation>
        <location evidence="1">Membrane</location>
        <topology evidence="1">Multi-pass membrane protein</topology>
    </subcellularLocation>
</comment>
<dbReference type="InterPro" id="IPR007568">
    <property type="entry name" value="RTA1"/>
</dbReference>
<evidence type="ECO:0000256" key="2">
    <source>
        <dbReference type="ARBA" id="ARBA00022692"/>
    </source>
</evidence>
<dbReference type="GO" id="GO:0000324">
    <property type="term" value="C:fungal-type vacuole"/>
    <property type="evidence" value="ECO:0007669"/>
    <property type="project" value="TreeGrafter"/>
</dbReference>